<sequence>MHDAKSLFIRVVEAGSLKNAAAQLGIEPSSISRKVAALEKRLGVKLLNRSTVRTTPTEQGQTYFERLKDILDAQQALDEEISNSIHKVSGTLRIGAPVDFGSQFVVPVCRAMQKQYPDLNFELFLGSDFENLFSNKIDVAVRIGELANSQLIARKLGEIPRVLVTSQQYLEKFGIPLNPMDLEQHNFIFYSQKQAKSDIEYLNFTRFPHVKMHSNFTVNSVSAVRDLVINGVGIHLGPLWFFSEAIHKKQLIPLLTDYQLKSYSSHAVYKKQPYTPQKIKVFIDKMKEAVSTLHNSSFN</sequence>
<dbReference type="AlphaFoldDB" id="A0A0P7D642"/>
<comment type="caution">
    <text evidence="6">The sequence shown here is derived from an EMBL/GenBank/DDBJ whole genome shotgun (WGS) entry which is preliminary data.</text>
</comment>
<proteinExistence type="inferred from homology"/>
<dbReference type="SUPFAM" id="SSF53850">
    <property type="entry name" value="Periplasmic binding protein-like II"/>
    <property type="match status" value="1"/>
</dbReference>
<dbReference type="Pfam" id="PF00126">
    <property type="entry name" value="HTH_1"/>
    <property type="match status" value="1"/>
</dbReference>
<dbReference type="InterPro" id="IPR036388">
    <property type="entry name" value="WH-like_DNA-bd_sf"/>
</dbReference>
<evidence type="ECO:0000313" key="7">
    <source>
        <dbReference type="Proteomes" id="UP000050378"/>
    </source>
</evidence>
<dbReference type="PATRIC" id="fig|570156.3.peg.2504"/>
<evidence type="ECO:0000313" key="6">
    <source>
        <dbReference type="EMBL" id="KPM84090.1"/>
    </source>
</evidence>
<dbReference type="CDD" id="cd08422">
    <property type="entry name" value="PBP2_CrgA_like"/>
    <property type="match status" value="1"/>
</dbReference>
<dbReference type="PANTHER" id="PTHR30537:SF5">
    <property type="entry name" value="HTH-TYPE TRANSCRIPTIONAL ACTIVATOR TTDR-RELATED"/>
    <property type="match status" value="1"/>
</dbReference>
<dbReference type="GO" id="GO:0003700">
    <property type="term" value="F:DNA-binding transcription factor activity"/>
    <property type="evidence" value="ECO:0007669"/>
    <property type="project" value="InterPro"/>
</dbReference>
<keyword evidence="2" id="KW-0805">Transcription regulation</keyword>
<accession>A0A0P7D642</accession>
<evidence type="ECO:0000256" key="4">
    <source>
        <dbReference type="ARBA" id="ARBA00023163"/>
    </source>
</evidence>
<evidence type="ECO:0000256" key="3">
    <source>
        <dbReference type="ARBA" id="ARBA00023125"/>
    </source>
</evidence>
<reference evidence="6 7" key="1">
    <citation type="submission" date="2015-09" db="EMBL/GenBank/DDBJ databases">
        <title>Draft Genome Sequence of Pseudoalteromonas lipolytica UCD-48B.</title>
        <authorList>
            <person name="Krusor M."/>
            <person name="Coil D.A."/>
            <person name="Lang J.M."/>
            <person name="Eisen J.A."/>
            <person name="Alexiev A."/>
        </authorList>
    </citation>
    <scope>NUCLEOTIDE SEQUENCE [LARGE SCALE GENOMIC DNA]</scope>
    <source>
        <strain evidence="6 7">UCD-48B</strain>
    </source>
</reference>
<organism evidence="6 7">
    <name type="scientific">Pseudoalteromonas lipolytica</name>
    <dbReference type="NCBI Taxonomy" id="570156"/>
    <lineage>
        <taxon>Bacteria</taxon>
        <taxon>Pseudomonadati</taxon>
        <taxon>Pseudomonadota</taxon>
        <taxon>Gammaproteobacteria</taxon>
        <taxon>Alteromonadales</taxon>
        <taxon>Pseudoalteromonadaceae</taxon>
        <taxon>Pseudoalteromonas</taxon>
    </lineage>
</organism>
<dbReference type="PROSITE" id="PS50931">
    <property type="entry name" value="HTH_LYSR"/>
    <property type="match status" value="1"/>
</dbReference>
<dbReference type="Gene3D" id="1.10.10.10">
    <property type="entry name" value="Winged helix-like DNA-binding domain superfamily/Winged helix DNA-binding domain"/>
    <property type="match status" value="1"/>
</dbReference>
<dbReference type="InterPro" id="IPR000847">
    <property type="entry name" value="LysR_HTH_N"/>
</dbReference>
<feature type="domain" description="HTH lysR-type" evidence="5">
    <location>
        <begin position="8"/>
        <end position="57"/>
    </location>
</feature>
<dbReference type="Gene3D" id="3.40.190.290">
    <property type="match status" value="1"/>
</dbReference>
<evidence type="ECO:0000256" key="1">
    <source>
        <dbReference type="ARBA" id="ARBA00009437"/>
    </source>
</evidence>
<dbReference type="EMBL" id="LJTC01000004">
    <property type="protein sequence ID" value="KPM84090.1"/>
    <property type="molecule type" value="Genomic_DNA"/>
</dbReference>
<evidence type="ECO:0000256" key="2">
    <source>
        <dbReference type="ARBA" id="ARBA00023015"/>
    </source>
</evidence>
<dbReference type="OrthoDB" id="9786526at2"/>
<protein>
    <recommendedName>
        <fullName evidence="5">HTH lysR-type domain-containing protein</fullName>
    </recommendedName>
</protein>
<keyword evidence="4" id="KW-0804">Transcription</keyword>
<name>A0A0P7D642_9GAMM</name>
<gene>
    <name evidence="6" type="ORF">AOG27_07245</name>
</gene>
<dbReference type="SUPFAM" id="SSF46785">
    <property type="entry name" value="Winged helix' DNA-binding domain"/>
    <property type="match status" value="1"/>
</dbReference>
<dbReference type="PANTHER" id="PTHR30537">
    <property type="entry name" value="HTH-TYPE TRANSCRIPTIONAL REGULATOR"/>
    <property type="match status" value="1"/>
</dbReference>
<dbReference type="InterPro" id="IPR058163">
    <property type="entry name" value="LysR-type_TF_proteobact-type"/>
</dbReference>
<dbReference type="FunFam" id="1.10.10.10:FF:000001">
    <property type="entry name" value="LysR family transcriptional regulator"/>
    <property type="match status" value="1"/>
</dbReference>
<dbReference type="InterPro" id="IPR036390">
    <property type="entry name" value="WH_DNA-bd_sf"/>
</dbReference>
<dbReference type="InterPro" id="IPR005119">
    <property type="entry name" value="LysR_subst-bd"/>
</dbReference>
<dbReference type="Pfam" id="PF03466">
    <property type="entry name" value="LysR_substrate"/>
    <property type="match status" value="1"/>
</dbReference>
<keyword evidence="3" id="KW-0238">DNA-binding</keyword>
<evidence type="ECO:0000259" key="5">
    <source>
        <dbReference type="PROSITE" id="PS50931"/>
    </source>
</evidence>
<comment type="similarity">
    <text evidence="1">Belongs to the LysR transcriptional regulatory family.</text>
</comment>
<dbReference type="GO" id="GO:0003677">
    <property type="term" value="F:DNA binding"/>
    <property type="evidence" value="ECO:0007669"/>
    <property type="project" value="UniProtKB-KW"/>
</dbReference>
<dbReference type="STRING" id="570156.AOG27_07245"/>
<dbReference type="RefSeq" id="WP_054552350.1">
    <property type="nucleotide sequence ID" value="NZ_LJTC01000004.1"/>
</dbReference>
<dbReference type="Proteomes" id="UP000050378">
    <property type="component" value="Unassembled WGS sequence"/>
</dbReference>